<sequence length="111" mass="11734">MSDAINVTLTEDDDGLATFVITSDGAPLGLGAATVFAIVKPTQHVEDDALSAHRLEQGDGVTIVDAAAGTVRLDFPQVVMESPSTWFYKIRVTAGGKTRTAIWGWLTISDA</sequence>
<keyword evidence="2" id="KW-1185">Reference proteome</keyword>
<evidence type="ECO:0000313" key="2">
    <source>
        <dbReference type="Proteomes" id="UP001596514"/>
    </source>
</evidence>
<name>A0ABW2T6J1_9ACTN</name>
<gene>
    <name evidence="1" type="ORF">ACFQVD_26540</name>
</gene>
<comment type="caution">
    <text evidence="1">The sequence shown here is derived from an EMBL/GenBank/DDBJ whole genome shotgun (WGS) entry which is preliminary data.</text>
</comment>
<protein>
    <submittedName>
        <fullName evidence="1">Uncharacterized protein</fullName>
    </submittedName>
</protein>
<dbReference type="RefSeq" id="WP_343981998.1">
    <property type="nucleotide sequence ID" value="NZ_BAAAGK010000233.1"/>
</dbReference>
<organism evidence="1 2">
    <name type="scientific">Streptosporangium amethystogenes subsp. fukuiense</name>
    <dbReference type="NCBI Taxonomy" id="698418"/>
    <lineage>
        <taxon>Bacteria</taxon>
        <taxon>Bacillati</taxon>
        <taxon>Actinomycetota</taxon>
        <taxon>Actinomycetes</taxon>
        <taxon>Streptosporangiales</taxon>
        <taxon>Streptosporangiaceae</taxon>
        <taxon>Streptosporangium</taxon>
    </lineage>
</organism>
<proteinExistence type="predicted"/>
<evidence type="ECO:0000313" key="1">
    <source>
        <dbReference type="EMBL" id="MFC7603677.1"/>
    </source>
</evidence>
<accession>A0ABW2T6J1</accession>
<dbReference type="EMBL" id="JBHTEE010000001">
    <property type="protein sequence ID" value="MFC7603677.1"/>
    <property type="molecule type" value="Genomic_DNA"/>
</dbReference>
<reference evidence="2" key="1">
    <citation type="journal article" date="2019" name="Int. J. Syst. Evol. Microbiol.">
        <title>The Global Catalogue of Microorganisms (GCM) 10K type strain sequencing project: providing services to taxonomists for standard genome sequencing and annotation.</title>
        <authorList>
            <consortium name="The Broad Institute Genomics Platform"/>
            <consortium name="The Broad Institute Genome Sequencing Center for Infectious Disease"/>
            <person name="Wu L."/>
            <person name="Ma J."/>
        </authorList>
    </citation>
    <scope>NUCLEOTIDE SEQUENCE [LARGE SCALE GENOMIC DNA]</scope>
    <source>
        <strain evidence="2">JCM 10083</strain>
    </source>
</reference>
<dbReference type="Proteomes" id="UP001596514">
    <property type="component" value="Unassembled WGS sequence"/>
</dbReference>